<comment type="caution">
    <text evidence="5">The sequence shown here is derived from an EMBL/GenBank/DDBJ whole genome shotgun (WGS) entry which is preliminary data.</text>
</comment>
<dbReference type="AlphaFoldDB" id="A0A372LV27"/>
<dbReference type="Pfam" id="PF00196">
    <property type="entry name" value="GerE"/>
    <property type="match status" value="1"/>
</dbReference>
<proteinExistence type="predicted"/>
<sequence length="122" mass="13320">MMVALVERVRGFAMAASAAGRFEMPFEMPEGPVVSSRWQGELGRVALLSERELQVFSLLGVGFSNRGIATALDVTERTVKAHVARILTKLEVESRLQVGLVAQAYQLMYQGTVSAIKPLPDN</sequence>
<keyword evidence="2 5" id="KW-0238">DNA-binding</keyword>
<evidence type="ECO:0000313" key="5">
    <source>
        <dbReference type="EMBL" id="RFU82516.1"/>
    </source>
</evidence>
<dbReference type="SMART" id="SM00421">
    <property type="entry name" value="HTH_LUXR"/>
    <property type="match status" value="1"/>
</dbReference>
<dbReference type="InterPro" id="IPR036388">
    <property type="entry name" value="WH-like_DNA-bd_sf"/>
</dbReference>
<gene>
    <name evidence="5" type="ORF">DY218_32785</name>
</gene>
<protein>
    <submittedName>
        <fullName evidence="5">DNA-binding response regulator</fullName>
    </submittedName>
</protein>
<name>A0A372LV27_9ACTN</name>
<dbReference type="PRINTS" id="PR00038">
    <property type="entry name" value="HTHLUXR"/>
</dbReference>
<feature type="domain" description="HTH luxR-type" evidence="4">
    <location>
        <begin position="41"/>
        <end position="106"/>
    </location>
</feature>
<dbReference type="CDD" id="cd06170">
    <property type="entry name" value="LuxR_C_like"/>
    <property type="match status" value="1"/>
</dbReference>
<dbReference type="GO" id="GO:0006355">
    <property type="term" value="P:regulation of DNA-templated transcription"/>
    <property type="evidence" value="ECO:0007669"/>
    <property type="project" value="InterPro"/>
</dbReference>
<dbReference type="InterPro" id="IPR016032">
    <property type="entry name" value="Sig_transdc_resp-reg_C-effctor"/>
</dbReference>
<dbReference type="Gene3D" id="1.10.10.10">
    <property type="entry name" value="Winged helix-like DNA-binding domain superfamily/Winged helix DNA-binding domain"/>
    <property type="match status" value="1"/>
</dbReference>
<dbReference type="PANTHER" id="PTHR44688:SF16">
    <property type="entry name" value="DNA-BINDING TRANSCRIPTIONAL ACTIVATOR DEVR_DOSR"/>
    <property type="match status" value="1"/>
</dbReference>
<dbReference type="GO" id="GO:0003677">
    <property type="term" value="F:DNA binding"/>
    <property type="evidence" value="ECO:0007669"/>
    <property type="project" value="UniProtKB-KW"/>
</dbReference>
<keyword evidence="3" id="KW-0804">Transcription</keyword>
<evidence type="ECO:0000313" key="6">
    <source>
        <dbReference type="Proteomes" id="UP000263094"/>
    </source>
</evidence>
<dbReference type="Proteomes" id="UP000263094">
    <property type="component" value="Unassembled WGS sequence"/>
</dbReference>
<dbReference type="SUPFAM" id="SSF46894">
    <property type="entry name" value="C-terminal effector domain of the bipartite response regulators"/>
    <property type="match status" value="1"/>
</dbReference>
<keyword evidence="1" id="KW-0805">Transcription regulation</keyword>
<dbReference type="PROSITE" id="PS50043">
    <property type="entry name" value="HTH_LUXR_2"/>
    <property type="match status" value="1"/>
</dbReference>
<reference evidence="5 6" key="1">
    <citation type="submission" date="2018-08" db="EMBL/GenBank/DDBJ databases">
        <title>Isolation, diversity and antifungal activity of Actinobacteria from wheat.</title>
        <authorList>
            <person name="Han C."/>
        </authorList>
    </citation>
    <scope>NUCLEOTIDE SEQUENCE [LARGE SCALE GENOMIC DNA]</scope>
    <source>
        <strain evidence="5 6">NEAU-YY421</strain>
    </source>
</reference>
<evidence type="ECO:0000256" key="3">
    <source>
        <dbReference type="ARBA" id="ARBA00023163"/>
    </source>
</evidence>
<dbReference type="PANTHER" id="PTHR44688">
    <property type="entry name" value="DNA-BINDING TRANSCRIPTIONAL ACTIVATOR DEVR_DOSR"/>
    <property type="match status" value="1"/>
</dbReference>
<evidence type="ECO:0000256" key="2">
    <source>
        <dbReference type="ARBA" id="ARBA00023125"/>
    </source>
</evidence>
<dbReference type="EMBL" id="QUAK01000236">
    <property type="protein sequence ID" value="RFU82516.1"/>
    <property type="molecule type" value="Genomic_DNA"/>
</dbReference>
<keyword evidence="6" id="KW-1185">Reference proteome</keyword>
<evidence type="ECO:0000256" key="1">
    <source>
        <dbReference type="ARBA" id="ARBA00023015"/>
    </source>
</evidence>
<organism evidence="5 6">
    <name type="scientific">Streptomyces triticagri</name>
    <dbReference type="NCBI Taxonomy" id="2293568"/>
    <lineage>
        <taxon>Bacteria</taxon>
        <taxon>Bacillati</taxon>
        <taxon>Actinomycetota</taxon>
        <taxon>Actinomycetes</taxon>
        <taxon>Kitasatosporales</taxon>
        <taxon>Streptomycetaceae</taxon>
        <taxon>Streptomyces</taxon>
    </lineage>
</organism>
<dbReference type="InterPro" id="IPR000792">
    <property type="entry name" value="Tscrpt_reg_LuxR_C"/>
</dbReference>
<dbReference type="PROSITE" id="PS00622">
    <property type="entry name" value="HTH_LUXR_1"/>
    <property type="match status" value="1"/>
</dbReference>
<accession>A0A372LV27</accession>
<evidence type="ECO:0000259" key="4">
    <source>
        <dbReference type="PROSITE" id="PS50043"/>
    </source>
</evidence>